<dbReference type="GO" id="GO:0008171">
    <property type="term" value="F:O-methyltransferase activity"/>
    <property type="evidence" value="ECO:0007669"/>
    <property type="project" value="InterPro"/>
</dbReference>
<dbReference type="InterPro" id="IPR016461">
    <property type="entry name" value="COMT-like"/>
</dbReference>
<organism evidence="7 8">
    <name type="scientific">Actinokineospora fastidiosa</name>
    <dbReference type="NCBI Taxonomy" id="1816"/>
    <lineage>
        <taxon>Bacteria</taxon>
        <taxon>Bacillati</taxon>
        <taxon>Actinomycetota</taxon>
        <taxon>Actinomycetes</taxon>
        <taxon>Pseudonocardiales</taxon>
        <taxon>Pseudonocardiaceae</taxon>
        <taxon>Actinokineospora</taxon>
    </lineage>
</organism>
<protein>
    <submittedName>
        <fullName evidence="7">Methyltransferase</fullName>
    </submittedName>
</protein>
<dbReference type="InterPro" id="IPR029063">
    <property type="entry name" value="SAM-dependent_MTases_sf"/>
</dbReference>
<feature type="domain" description="O-methyltransferase dimerisation" evidence="6">
    <location>
        <begin position="17"/>
        <end position="85"/>
    </location>
</feature>
<dbReference type="GO" id="GO:0046983">
    <property type="term" value="F:protein dimerization activity"/>
    <property type="evidence" value="ECO:0007669"/>
    <property type="project" value="InterPro"/>
</dbReference>
<evidence type="ECO:0000259" key="6">
    <source>
        <dbReference type="Pfam" id="PF08100"/>
    </source>
</evidence>
<evidence type="ECO:0000256" key="1">
    <source>
        <dbReference type="ARBA" id="ARBA00022603"/>
    </source>
</evidence>
<dbReference type="Pfam" id="PF00891">
    <property type="entry name" value="Methyltransf_2"/>
    <property type="match status" value="1"/>
</dbReference>
<dbReference type="RefSeq" id="WP_189214062.1">
    <property type="nucleotide sequence ID" value="NZ_BMRB01000009.1"/>
</dbReference>
<dbReference type="PIRSF" id="PIRSF005739">
    <property type="entry name" value="O-mtase"/>
    <property type="match status" value="1"/>
</dbReference>
<sequence>MFGDLDGNAKKLWSMAGLGTPMAIRVAATLRVADHIVAGKQTAAELAEACGAHADTLERLLRYLSVRGVFARDDEGRYSLTPLGQPLREDHPAKARAWFDIDGMGWGELSFVELLHSVRTGEAAFPKRYGREYWDDMRASKVRTESFHALHGADVAARAPGIVAGFDWASLGKVTDVGGGDGSLLTAILKANPGLRGAVFDMPDATPAAKQTFVEAGIDDRAEAISGSFFETIPSGSDAYMLSIVLHDWPDEDAVKILRNCAAAAGPDGRVLIIETIGDGEETHTGMDLRMLALYAARERGVADFSELARQAGLRTVDVHRAGPSAIIELRAA</sequence>
<feature type="domain" description="O-methyltransferase C-terminal" evidence="5">
    <location>
        <begin position="112"/>
        <end position="314"/>
    </location>
</feature>
<dbReference type="Proteomes" id="UP000660680">
    <property type="component" value="Unassembled WGS sequence"/>
</dbReference>
<evidence type="ECO:0000256" key="4">
    <source>
        <dbReference type="PIRSR" id="PIRSR005739-1"/>
    </source>
</evidence>
<feature type="active site" description="Proton acceptor" evidence="4">
    <location>
        <position position="247"/>
    </location>
</feature>
<keyword evidence="2" id="KW-0808">Transferase</keyword>
<dbReference type="Pfam" id="PF08100">
    <property type="entry name" value="Dimerisation"/>
    <property type="match status" value="1"/>
</dbReference>
<dbReference type="Gene3D" id="3.40.50.150">
    <property type="entry name" value="Vaccinia Virus protein VP39"/>
    <property type="match status" value="1"/>
</dbReference>
<dbReference type="PANTHER" id="PTHR43712">
    <property type="entry name" value="PUTATIVE (AFU_ORTHOLOGUE AFUA_4G14580)-RELATED"/>
    <property type="match status" value="1"/>
</dbReference>
<dbReference type="SUPFAM" id="SSF53335">
    <property type="entry name" value="S-adenosyl-L-methionine-dependent methyltransferases"/>
    <property type="match status" value="1"/>
</dbReference>
<dbReference type="InterPro" id="IPR036388">
    <property type="entry name" value="WH-like_DNA-bd_sf"/>
</dbReference>
<dbReference type="EMBL" id="BMRB01000009">
    <property type="protein sequence ID" value="GGS57754.1"/>
    <property type="molecule type" value="Genomic_DNA"/>
</dbReference>
<dbReference type="Gene3D" id="1.10.10.10">
    <property type="entry name" value="Winged helix-like DNA-binding domain superfamily/Winged helix DNA-binding domain"/>
    <property type="match status" value="1"/>
</dbReference>
<dbReference type="SUPFAM" id="SSF46785">
    <property type="entry name" value="Winged helix' DNA-binding domain"/>
    <property type="match status" value="1"/>
</dbReference>
<dbReference type="GO" id="GO:0032259">
    <property type="term" value="P:methylation"/>
    <property type="evidence" value="ECO:0007669"/>
    <property type="project" value="UniProtKB-KW"/>
</dbReference>
<accession>A0A918GS92</accession>
<keyword evidence="8" id="KW-1185">Reference proteome</keyword>
<dbReference type="InterPro" id="IPR001077">
    <property type="entry name" value="COMT_C"/>
</dbReference>
<evidence type="ECO:0000313" key="7">
    <source>
        <dbReference type="EMBL" id="GGS57754.1"/>
    </source>
</evidence>
<evidence type="ECO:0000256" key="2">
    <source>
        <dbReference type="ARBA" id="ARBA00022679"/>
    </source>
</evidence>
<dbReference type="Gene3D" id="1.10.287.1350">
    <property type="match status" value="1"/>
</dbReference>
<gene>
    <name evidence="7" type="ORF">GCM10010171_60930</name>
</gene>
<comment type="caution">
    <text evidence="7">The sequence shown here is derived from an EMBL/GenBank/DDBJ whole genome shotgun (WGS) entry which is preliminary data.</text>
</comment>
<evidence type="ECO:0000256" key="3">
    <source>
        <dbReference type="ARBA" id="ARBA00022691"/>
    </source>
</evidence>
<dbReference type="InterPro" id="IPR012967">
    <property type="entry name" value="COMT_dimerisation"/>
</dbReference>
<reference evidence="7" key="2">
    <citation type="submission" date="2020-09" db="EMBL/GenBank/DDBJ databases">
        <authorList>
            <person name="Sun Q."/>
            <person name="Ohkuma M."/>
        </authorList>
    </citation>
    <scope>NUCLEOTIDE SEQUENCE</scope>
    <source>
        <strain evidence="7">JCM 3276</strain>
    </source>
</reference>
<dbReference type="InterPro" id="IPR036390">
    <property type="entry name" value="WH_DNA-bd_sf"/>
</dbReference>
<dbReference type="PANTHER" id="PTHR43712:SF2">
    <property type="entry name" value="O-METHYLTRANSFERASE CICE"/>
    <property type="match status" value="1"/>
</dbReference>
<dbReference type="AlphaFoldDB" id="A0A918GS92"/>
<reference evidence="7" key="1">
    <citation type="journal article" date="2014" name="Int. J. Syst. Evol. Microbiol.">
        <title>Complete genome sequence of Corynebacterium casei LMG S-19264T (=DSM 44701T), isolated from a smear-ripened cheese.</title>
        <authorList>
            <consortium name="US DOE Joint Genome Institute (JGI-PGF)"/>
            <person name="Walter F."/>
            <person name="Albersmeier A."/>
            <person name="Kalinowski J."/>
            <person name="Ruckert C."/>
        </authorList>
    </citation>
    <scope>NUCLEOTIDE SEQUENCE</scope>
    <source>
        <strain evidence="7">JCM 3276</strain>
    </source>
</reference>
<keyword evidence="1 7" id="KW-0489">Methyltransferase</keyword>
<dbReference type="PROSITE" id="PS51683">
    <property type="entry name" value="SAM_OMT_II"/>
    <property type="match status" value="1"/>
</dbReference>
<evidence type="ECO:0000313" key="8">
    <source>
        <dbReference type="Proteomes" id="UP000660680"/>
    </source>
</evidence>
<evidence type="ECO:0000259" key="5">
    <source>
        <dbReference type="Pfam" id="PF00891"/>
    </source>
</evidence>
<proteinExistence type="predicted"/>
<keyword evidence="3" id="KW-0949">S-adenosyl-L-methionine</keyword>
<name>A0A918GS92_9PSEU</name>